<dbReference type="GO" id="GO:0006081">
    <property type="term" value="P:aldehyde metabolic process"/>
    <property type="evidence" value="ECO:0007669"/>
    <property type="project" value="InterPro"/>
</dbReference>
<comment type="caution">
    <text evidence="2">The sequence shown here is derived from an EMBL/GenBank/DDBJ whole genome shotgun (WGS) entry which is preliminary data.</text>
</comment>
<protein>
    <recommendedName>
        <fullName evidence="4">Aldehyde dehydrogenase domain-containing protein</fullName>
    </recommendedName>
</protein>
<dbReference type="InterPro" id="IPR012394">
    <property type="entry name" value="Aldehyde_DH_NAD(P)"/>
</dbReference>
<evidence type="ECO:0000256" key="1">
    <source>
        <dbReference type="ARBA" id="ARBA00023002"/>
    </source>
</evidence>
<dbReference type="InterPro" id="IPR016163">
    <property type="entry name" value="Ald_DH_C"/>
</dbReference>
<dbReference type="AlphaFoldDB" id="A0A8S9S3C7"/>
<sequence length="164" mass="18351">MQSSFSLSNLVSSLVSLSNLVSNLVSLESRLGPRLDLLIEKLQAKKMKKKRDKFEHPFLLLSRFWFMMSMKTDSVVKRISGGKWGSCSGQACISVDYALVEQSFASSLIETLKPMIRSFFGENPKESGCLSRIVTKKHFQRLARLLHDPGVQASIVYGGSTIFL</sequence>
<dbReference type="GO" id="GO:0005737">
    <property type="term" value="C:cytoplasm"/>
    <property type="evidence" value="ECO:0007669"/>
    <property type="project" value="TreeGrafter"/>
</dbReference>
<dbReference type="PANTHER" id="PTHR43570:SF31">
    <property type="entry name" value="ALDEHYDE DEHYDROGENASE"/>
    <property type="match status" value="1"/>
</dbReference>
<name>A0A8S9S3C7_BRACR</name>
<dbReference type="Proteomes" id="UP000712600">
    <property type="component" value="Unassembled WGS sequence"/>
</dbReference>
<evidence type="ECO:0000313" key="3">
    <source>
        <dbReference type="Proteomes" id="UP000712600"/>
    </source>
</evidence>
<evidence type="ECO:0000313" key="2">
    <source>
        <dbReference type="EMBL" id="KAF3587226.1"/>
    </source>
</evidence>
<dbReference type="EMBL" id="QGKX02000088">
    <property type="protein sequence ID" value="KAF3587226.1"/>
    <property type="molecule type" value="Genomic_DNA"/>
</dbReference>
<dbReference type="InterPro" id="IPR016161">
    <property type="entry name" value="Ald_DH/histidinol_DH"/>
</dbReference>
<dbReference type="SUPFAM" id="SSF53720">
    <property type="entry name" value="ALDH-like"/>
    <property type="match status" value="1"/>
</dbReference>
<gene>
    <name evidence="2" type="ORF">F2Q69_00029621</name>
</gene>
<dbReference type="GO" id="GO:0004029">
    <property type="term" value="F:aldehyde dehydrogenase (NAD+) activity"/>
    <property type="evidence" value="ECO:0007669"/>
    <property type="project" value="TreeGrafter"/>
</dbReference>
<proteinExistence type="predicted"/>
<organism evidence="2 3">
    <name type="scientific">Brassica cretica</name>
    <name type="common">Mustard</name>
    <dbReference type="NCBI Taxonomy" id="69181"/>
    <lineage>
        <taxon>Eukaryota</taxon>
        <taxon>Viridiplantae</taxon>
        <taxon>Streptophyta</taxon>
        <taxon>Embryophyta</taxon>
        <taxon>Tracheophyta</taxon>
        <taxon>Spermatophyta</taxon>
        <taxon>Magnoliopsida</taxon>
        <taxon>eudicotyledons</taxon>
        <taxon>Gunneridae</taxon>
        <taxon>Pentapetalae</taxon>
        <taxon>rosids</taxon>
        <taxon>malvids</taxon>
        <taxon>Brassicales</taxon>
        <taxon>Brassicaceae</taxon>
        <taxon>Brassiceae</taxon>
        <taxon>Brassica</taxon>
    </lineage>
</organism>
<dbReference type="Gene3D" id="3.40.309.10">
    <property type="entry name" value="Aldehyde Dehydrogenase, Chain A, domain 2"/>
    <property type="match status" value="1"/>
</dbReference>
<reference evidence="2" key="1">
    <citation type="submission" date="2019-12" db="EMBL/GenBank/DDBJ databases">
        <title>Genome sequencing and annotation of Brassica cretica.</title>
        <authorList>
            <person name="Studholme D.J."/>
            <person name="Sarris P."/>
        </authorList>
    </citation>
    <scope>NUCLEOTIDE SEQUENCE</scope>
    <source>
        <strain evidence="2">PFS-109/04</strain>
        <tissue evidence="2">Leaf</tissue>
    </source>
</reference>
<keyword evidence="1" id="KW-0560">Oxidoreductase</keyword>
<accession>A0A8S9S3C7</accession>
<evidence type="ECO:0008006" key="4">
    <source>
        <dbReference type="Google" id="ProtNLM"/>
    </source>
</evidence>
<dbReference type="PANTHER" id="PTHR43570">
    <property type="entry name" value="ALDEHYDE DEHYDROGENASE"/>
    <property type="match status" value="1"/>
</dbReference>